<evidence type="ECO:0000313" key="4">
    <source>
        <dbReference type="Proteomes" id="UP001236663"/>
    </source>
</evidence>
<keyword evidence="1" id="KW-0433">Leucine-rich repeat</keyword>
<gene>
    <name evidence="3" type="ORF">QWZ15_10885</name>
</gene>
<dbReference type="EMBL" id="JAUFQS010000009">
    <property type="protein sequence ID" value="MDN3688337.1"/>
    <property type="molecule type" value="Genomic_DNA"/>
</dbReference>
<dbReference type="SMART" id="SM00369">
    <property type="entry name" value="LRR_TYP"/>
    <property type="match status" value="8"/>
</dbReference>
<organism evidence="3 4">
    <name type="scientific">Cyclobacterium jeungdonense</name>
    <dbReference type="NCBI Taxonomy" id="708087"/>
    <lineage>
        <taxon>Bacteria</taxon>
        <taxon>Pseudomonadati</taxon>
        <taxon>Bacteroidota</taxon>
        <taxon>Cytophagia</taxon>
        <taxon>Cytophagales</taxon>
        <taxon>Cyclobacteriaceae</taxon>
        <taxon>Cyclobacterium</taxon>
    </lineage>
</organism>
<dbReference type="SUPFAM" id="SSF52047">
    <property type="entry name" value="RNI-like"/>
    <property type="match status" value="1"/>
</dbReference>
<dbReference type="InterPro" id="IPR003591">
    <property type="entry name" value="Leu-rich_rpt_typical-subtyp"/>
</dbReference>
<accession>A0ABT8C7G2</accession>
<dbReference type="RefSeq" id="WP_240459332.1">
    <property type="nucleotide sequence ID" value="NZ_JAUFQS010000009.1"/>
</dbReference>
<protein>
    <submittedName>
        <fullName evidence="3">GTP-binding protein</fullName>
    </submittedName>
</protein>
<dbReference type="Pfam" id="PF13855">
    <property type="entry name" value="LRR_8"/>
    <property type="match status" value="2"/>
</dbReference>
<sequence length="627" mass="69926">MAMGSFFLPRKQVCLLFVLGLLIVGCQGIDDGTKPVIAPPLTNGGADFFDVTDFSVTLSADDLRANETGKWAIHSGLVDNKVFFSSETNPKAVFHGLPGEEYSLLWHVRNGSNVTSDTVKVHFSPLQPEIVDDSHSYYQTRRRLYAKSYDRGKWTIEGNYQQIRGQSLGGISVPDDEAEYITFYGYENTDYKFTWTTWYGSKSASVTFIFRSGEYHQDEALEDLGKLNKPLLVKRNDAGDVTELNMYSDPYGWMFGDSTQFPALKALKHLTKLQLNGSSLSNVPHVISAYYHKLQVLDLSHTRMTQLGDDFGNLTELDTLYMNSLDIPSLPESFGNLKSLRYLEMTKMGLTSLPESFSNLSSLNFLNCELNYIDKLPETFGNLRSLETFRGPVLAKSIPASFSALSKLSFCFFTVTERPAVLPDDFGRLSELDTLWLSGDYRALPESFSSLVSLRNLSVLYGSGLSSIPESFRNLTELRMLRLVVKVSELPFLISGMVNLKNFALHGFLDFLPDEIGTLTNLETLGASHVALKAIPESIGQLKILTTLNLSGNEITDVPVTIADMASLKNLYLGRNKITKFPRTMGRLSDTLRDLQINGNPYLEGELIFLQDALPNTSILTWLAGDN</sequence>
<comment type="caution">
    <text evidence="3">The sequence shown here is derived from an EMBL/GenBank/DDBJ whole genome shotgun (WGS) entry which is preliminary data.</text>
</comment>
<dbReference type="PANTHER" id="PTHR48051">
    <property type="match status" value="1"/>
</dbReference>
<evidence type="ECO:0000256" key="1">
    <source>
        <dbReference type="ARBA" id="ARBA00022614"/>
    </source>
</evidence>
<keyword evidence="2" id="KW-0677">Repeat</keyword>
<dbReference type="PANTHER" id="PTHR48051:SF1">
    <property type="entry name" value="RAS SUPPRESSOR PROTEIN 1"/>
    <property type="match status" value="1"/>
</dbReference>
<dbReference type="Gene3D" id="3.80.10.10">
    <property type="entry name" value="Ribonuclease Inhibitor"/>
    <property type="match status" value="1"/>
</dbReference>
<evidence type="ECO:0000256" key="2">
    <source>
        <dbReference type="ARBA" id="ARBA00022737"/>
    </source>
</evidence>
<dbReference type="Proteomes" id="UP001236663">
    <property type="component" value="Unassembled WGS sequence"/>
</dbReference>
<evidence type="ECO:0000313" key="3">
    <source>
        <dbReference type="EMBL" id="MDN3688337.1"/>
    </source>
</evidence>
<reference evidence="4" key="1">
    <citation type="journal article" date="2019" name="Int. J. Syst. Evol. Microbiol.">
        <title>The Global Catalogue of Microorganisms (GCM) 10K type strain sequencing project: providing services to taxonomists for standard genome sequencing and annotation.</title>
        <authorList>
            <consortium name="The Broad Institute Genomics Platform"/>
            <consortium name="The Broad Institute Genome Sequencing Center for Infectious Disease"/>
            <person name="Wu L."/>
            <person name="Ma J."/>
        </authorList>
    </citation>
    <scope>NUCLEOTIDE SEQUENCE [LARGE SCALE GENOMIC DNA]</scope>
    <source>
        <strain evidence="4">CECT 7706</strain>
    </source>
</reference>
<dbReference type="InterPro" id="IPR032675">
    <property type="entry name" value="LRR_dom_sf"/>
</dbReference>
<proteinExistence type="predicted"/>
<keyword evidence="4" id="KW-1185">Reference proteome</keyword>
<name>A0ABT8C7G2_9BACT</name>
<dbReference type="InterPro" id="IPR001611">
    <property type="entry name" value="Leu-rich_rpt"/>
</dbReference>
<dbReference type="InterPro" id="IPR050216">
    <property type="entry name" value="LRR_domain-containing"/>
</dbReference>